<keyword evidence="1 5" id="KW-0489">Methyltransferase</keyword>
<dbReference type="InterPro" id="IPR029026">
    <property type="entry name" value="tRNA_m1G_MTases_N"/>
</dbReference>
<dbReference type="InterPro" id="IPR001537">
    <property type="entry name" value="SpoU_MeTrfase"/>
</dbReference>
<dbReference type="Proteomes" id="UP001305815">
    <property type="component" value="Chromosome"/>
</dbReference>
<name>A0ABN6YYF2_9FIRM</name>
<accession>A0ABN6YYF2</accession>
<keyword evidence="2" id="KW-0808">Transferase</keyword>
<dbReference type="SUPFAM" id="SSF55315">
    <property type="entry name" value="L30e-like"/>
    <property type="match status" value="1"/>
</dbReference>
<dbReference type="Pfam" id="PF00588">
    <property type="entry name" value="SpoU_methylase"/>
    <property type="match status" value="1"/>
</dbReference>
<evidence type="ECO:0000259" key="4">
    <source>
        <dbReference type="Pfam" id="PF22655"/>
    </source>
</evidence>
<dbReference type="Gene3D" id="3.30.1330.30">
    <property type="match status" value="1"/>
</dbReference>
<feature type="domain" description="SpoU L30e-like N-terminal" evidence="4">
    <location>
        <begin position="10"/>
        <end position="97"/>
    </location>
</feature>
<dbReference type="PANTHER" id="PTHR43191">
    <property type="entry name" value="RRNA METHYLTRANSFERASE 3"/>
    <property type="match status" value="1"/>
</dbReference>
<proteinExistence type="predicted"/>
<dbReference type="InterPro" id="IPR051259">
    <property type="entry name" value="rRNA_Methyltransferase"/>
</dbReference>
<feature type="domain" description="tRNA/rRNA methyltransferase SpoU type" evidence="3">
    <location>
        <begin position="117"/>
        <end position="264"/>
    </location>
</feature>
<dbReference type="Pfam" id="PF22655">
    <property type="entry name" value="SpoU_sub_bind_like"/>
    <property type="match status" value="1"/>
</dbReference>
<dbReference type="InterPro" id="IPR029064">
    <property type="entry name" value="Ribosomal_eL30-like_sf"/>
</dbReference>
<reference evidence="6" key="1">
    <citation type="journal article" date="2023" name="Int. J. Syst. Evol. Microbiol.">
        <title>Claveliimonas bilis gen. nov., sp. nov., deoxycholic acid-producing bacteria isolated from human faeces, and reclassification of Sellimonas monacensis Zenner et al. 2021 as Claveliimonas monacensis comb. nov.</title>
        <authorList>
            <person name="Hisatomi A."/>
            <person name="Kastawa N.W.E.P.G."/>
            <person name="Song I."/>
            <person name="Ohkuma M."/>
            <person name="Fukiya S."/>
            <person name="Sakamoto M."/>
        </authorList>
    </citation>
    <scope>NUCLEOTIDE SEQUENCE [LARGE SCALE GENOMIC DNA]</scope>
    <source>
        <strain evidence="6">12BBH14</strain>
    </source>
</reference>
<dbReference type="GO" id="GO:0008168">
    <property type="term" value="F:methyltransferase activity"/>
    <property type="evidence" value="ECO:0007669"/>
    <property type="project" value="UniProtKB-KW"/>
</dbReference>
<evidence type="ECO:0000256" key="2">
    <source>
        <dbReference type="ARBA" id="ARBA00022679"/>
    </source>
</evidence>
<dbReference type="InterPro" id="IPR054578">
    <property type="entry name" value="SpoU_sub_bind-like_N"/>
</dbReference>
<evidence type="ECO:0000313" key="6">
    <source>
        <dbReference type="Proteomes" id="UP001305815"/>
    </source>
</evidence>
<gene>
    <name evidence="5" type="ORF">Lac1_06170</name>
</gene>
<sequence length="278" mass="31963">MQEAKVFTKNNIFQKFEVLKTNRNKRYRYHEFFVEGVRSLNEAVRNNWKIKSFVYDKNNLSDWAKDMINKVNTDMNYCLTPELMKELSGKEDTSELMAVIEMREDELEQVTLSEKPFIVLFDRPSNRGNLGTMIRSCDALGVDMLIITGHAVDLYDTDVVVSAMGSFFKLPVIRISDNKALFEYIDKLKKRYTDFTTIGTTAHNEDPVYSINLTSPLMLMMGNETMGLNKTLKEYCDLLCTIPMSENSYATSFNVSCAASILMYEITRQRGIKIKGTL</sequence>
<keyword evidence="6" id="KW-1185">Reference proteome</keyword>
<organism evidence="5 6">
    <name type="scientific">Claveliimonas bilis</name>
    <dbReference type="NCBI Taxonomy" id="3028070"/>
    <lineage>
        <taxon>Bacteria</taxon>
        <taxon>Bacillati</taxon>
        <taxon>Bacillota</taxon>
        <taxon>Clostridia</taxon>
        <taxon>Lachnospirales</taxon>
        <taxon>Lachnospiraceae</taxon>
        <taxon>Claveliimonas</taxon>
    </lineage>
</organism>
<protein>
    <submittedName>
        <fullName evidence="5">rRNA methyltransferase</fullName>
    </submittedName>
</protein>
<dbReference type="SUPFAM" id="SSF75217">
    <property type="entry name" value="alpha/beta knot"/>
    <property type="match status" value="1"/>
</dbReference>
<evidence type="ECO:0000259" key="3">
    <source>
        <dbReference type="Pfam" id="PF00588"/>
    </source>
</evidence>
<dbReference type="InterPro" id="IPR029028">
    <property type="entry name" value="Alpha/beta_knot_MTases"/>
</dbReference>
<evidence type="ECO:0000313" key="5">
    <source>
        <dbReference type="EMBL" id="BDZ76434.1"/>
    </source>
</evidence>
<dbReference type="Gene3D" id="3.40.1280.10">
    <property type="match status" value="1"/>
</dbReference>
<dbReference type="GO" id="GO:0032259">
    <property type="term" value="P:methylation"/>
    <property type="evidence" value="ECO:0007669"/>
    <property type="project" value="UniProtKB-KW"/>
</dbReference>
<evidence type="ECO:0000256" key="1">
    <source>
        <dbReference type="ARBA" id="ARBA00022603"/>
    </source>
</evidence>
<dbReference type="EMBL" id="AP027742">
    <property type="protein sequence ID" value="BDZ76434.1"/>
    <property type="molecule type" value="Genomic_DNA"/>
</dbReference>
<dbReference type="PANTHER" id="PTHR43191:SF2">
    <property type="entry name" value="RRNA METHYLTRANSFERASE 3, MITOCHONDRIAL"/>
    <property type="match status" value="1"/>
</dbReference>